<dbReference type="InterPro" id="IPR036388">
    <property type="entry name" value="WH-like_DNA-bd_sf"/>
</dbReference>
<dbReference type="InterPro" id="IPR027417">
    <property type="entry name" value="P-loop_NTPase"/>
</dbReference>
<dbReference type="InterPro" id="IPR036390">
    <property type="entry name" value="WH_DNA-bd_sf"/>
</dbReference>
<dbReference type="RefSeq" id="WP_100544938.1">
    <property type="nucleotide sequence ID" value="NZ_PHQY01000665.1"/>
</dbReference>
<dbReference type="EMBL" id="PHQY01000665">
    <property type="protein sequence ID" value="PJO41644.1"/>
    <property type="molecule type" value="Genomic_DNA"/>
</dbReference>
<gene>
    <name evidence="8" type="ORF">CWD94_21810</name>
</gene>
<dbReference type="SUPFAM" id="SSF46785">
    <property type="entry name" value="Winged helix' DNA-binding domain"/>
    <property type="match status" value="1"/>
</dbReference>
<dbReference type="InterPro" id="IPR003593">
    <property type="entry name" value="AAA+_ATPase"/>
</dbReference>
<evidence type="ECO:0000256" key="6">
    <source>
        <dbReference type="PROSITE-ProRule" id="PRU00289"/>
    </source>
</evidence>
<organism evidence="8 9">
    <name type="scientific">Lysinibacillus xylanilyticus</name>
    <dbReference type="NCBI Taxonomy" id="582475"/>
    <lineage>
        <taxon>Bacteria</taxon>
        <taxon>Bacillati</taxon>
        <taxon>Bacillota</taxon>
        <taxon>Bacilli</taxon>
        <taxon>Bacillales</taxon>
        <taxon>Bacillaceae</taxon>
        <taxon>Lysinibacillus</taxon>
    </lineage>
</organism>
<dbReference type="GO" id="GO:0005524">
    <property type="term" value="F:ATP binding"/>
    <property type="evidence" value="ECO:0007669"/>
    <property type="project" value="UniProtKB-UniRule"/>
</dbReference>
<sequence length="1079" mass="121820">MNWFKKQMDKFLNKDDNDYEYEEFYEDYEEEQSEQLHSYKETTVAKQKTFRFPLIEDEEFSASPSTPPSKEVFNQMDDAYSGQIEDLSLPRHLNNHIVDSSVYDIEVSGIRDLLANRTKRTGRTTITRSLPEQENRSKASLVFRDAQNELPKSPKETNYQLEKADESVLLENRKRFVPTDVPSPVYGFSKPSPIEQLLEKRKEEHDKKELEIPTASKPIKEATTNEAIENILEEKGPISAVRKDESEQLDITETIEVPAKQPITFDDKLTDETNHHSDKTTTEIPVPQTTSFAVEFENQVKEAVQHELNVEQLSADQSEIHVKEVVVEQVQIENSTIHIGEVTVVQPPMNEDDKQDVLQEQSLEMQSVEKKEKSGIPFNVLMLKTDKEKWRIQQQLKVMTPTSTIVEKGQEEQETSSELIILDAEPQLVPFNNELPQTKDLEISELELVNHVAPQSTEENEVSIENTTPFDKEQVPQSIDIEIDELELDNKIDTQSTEENEVPIQNTAPFNDATESVSVITMAPVASMSNVLTLEKTEIDVENIDEISATTEMEVETTTEQELTTENIDTNIYIPEENSFDTEDYPEQPSKLDEILVEDQVKETPRKPVHVYQKPDDEFLEPPEEKTQDTEWMEQQGDTLVEALSYFQVSAQIESIMQGPAVTQFEITVSHGTKVSKIRNLSDDLKLALAAKDIRIQAPIPGKSSIGIEIPNRVSRAVRLSEVTNSASFLESDSPLEAALGLDLTGKPVTIDLRKMPHGLIAGATGSGKSVCINSILVSLLYKAAPHELKLMLIDPKMVELAPFNHIPHLVSPVITDVKAATAALKWAVEEMERRYQLFAHAGARDITRFNAIADKNNEHSLKLPYILIVIDELADLMMMSPADVEEAICRIAQKARACGIHLIVATQRPSVDVITGLIKSNIPTRIAFAVSSQIDSRTILDAQGAERLLGRGDMLYLGNGMSAPVRLQGTFVTDDEIEAIIEHVREQGEPDYIFDQEELLKKTEVSAEQDELFEDVCRFVYEQKGASTSLIQRKYHIGYNRAARLIDMLESHGFVSEARGSKPRESYITEEDLIAMFE</sequence>
<dbReference type="PROSITE" id="PS50901">
    <property type="entry name" value="FTSK"/>
    <property type="match status" value="1"/>
</dbReference>
<evidence type="ECO:0000313" key="8">
    <source>
        <dbReference type="EMBL" id="PJO41644.1"/>
    </source>
</evidence>
<keyword evidence="4 6" id="KW-0067">ATP-binding</keyword>
<dbReference type="GO" id="GO:0003677">
    <property type="term" value="F:DNA binding"/>
    <property type="evidence" value="ECO:0007669"/>
    <property type="project" value="UniProtKB-KW"/>
</dbReference>
<dbReference type="AlphaFoldDB" id="A0A2M9Q0R7"/>
<dbReference type="Gene3D" id="3.40.50.300">
    <property type="entry name" value="P-loop containing nucleotide triphosphate hydrolases"/>
    <property type="match status" value="1"/>
</dbReference>
<dbReference type="STRING" id="582475.ACZ11_15565"/>
<dbReference type="InterPro" id="IPR018541">
    <property type="entry name" value="Ftsk_gamma"/>
</dbReference>
<dbReference type="Pfam" id="PF17854">
    <property type="entry name" value="FtsK_alpha"/>
    <property type="match status" value="1"/>
</dbReference>
<keyword evidence="5" id="KW-0238">DNA-binding</keyword>
<dbReference type="SMART" id="SM00843">
    <property type="entry name" value="Ftsk_gamma"/>
    <property type="match status" value="1"/>
</dbReference>
<dbReference type="InterPro" id="IPR050206">
    <property type="entry name" value="FtsK/SpoIIIE/SftA"/>
</dbReference>
<evidence type="ECO:0000256" key="5">
    <source>
        <dbReference type="ARBA" id="ARBA00023125"/>
    </source>
</evidence>
<feature type="binding site" evidence="6">
    <location>
        <begin position="763"/>
        <end position="770"/>
    </location>
    <ligand>
        <name>ATP</name>
        <dbReference type="ChEBI" id="CHEBI:30616"/>
    </ligand>
</feature>
<dbReference type="PANTHER" id="PTHR22683:SF42">
    <property type="entry name" value="DNA TRANSLOCASE SFTA"/>
    <property type="match status" value="1"/>
</dbReference>
<dbReference type="SMART" id="SM00382">
    <property type="entry name" value="AAA"/>
    <property type="match status" value="1"/>
</dbReference>
<evidence type="ECO:0000256" key="1">
    <source>
        <dbReference type="ARBA" id="ARBA00006474"/>
    </source>
</evidence>
<reference evidence="8 9" key="1">
    <citation type="submission" date="2017-11" db="EMBL/GenBank/DDBJ databases">
        <title>Bacterial isolate from king chilli rhizosphere.</title>
        <authorList>
            <person name="Takhelmayum P."/>
            <person name="Sarangthem I."/>
        </authorList>
    </citation>
    <scope>NUCLEOTIDE SEQUENCE [LARGE SCALE GENOMIC DNA]</scope>
    <source>
        <strain evidence="9">t26</strain>
    </source>
</reference>
<comment type="caution">
    <text evidence="8">The sequence shown here is derived from an EMBL/GenBank/DDBJ whole genome shotgun (WGS) entry which is preliminary data.</text>
</comment>
<proteinExistence type="inferred from homology"/>
<protein>
    <submittedName>
        <fullName evidence="8">DNA translocase FtsK</fullName>
    </submittedName>
</protein>
<dbReference type="Pfam" id="PF09397">
    <property type="entry name" value="FtsK_gamma"/>
    <property type="match status" value="1"/>
</dbReference>
<evidence type="ECO:0000256" key="2">
    <source>
        <dbReference type="ARBA" id="ARBA00022741"/>
    </source>
</evidence>
<dbReference type="Gene3D" id="1.10.10.10">
    <property type="entry name" value="Winged helix-like DNA-binding domain superfamily/Winged helix DNA-binding domain"/>
    <property type="match status" value="1"/>
</dbReference>
<evidence type="ECO:0000313" key="9">
    <source>
        <dbReference type="Proteomes" id="UP000232101"/>
    </source>
</evidence>
<dbReference type="SUPFAM" id="SSF52540">
    <property type="entry name" value="P-loop containing nucleoside triphosphate hydrolases"/>
    <property type="match status" value="1"/>
</dbReference>
<dbReference type="Proteomes" id="UP000232101">
    <property type="component" value="Unassembled WGS sequence"/>
</dbReference>
<name>A0A2M9Q0R7_9BACI</name>
<comment type="similarity">
    <text evidence="1">Belongs to the FtsK/SpoIIIE/SftA family.</text>
</comment>
<keyword evidence="2 6" id="KW-0547">Nucleotide-binding</keyword>
<evidence type="ECO:0000256" key="4">
    <source>
        <dbReference type="ARBA" id="ARBA00022840"/>
    </source>
</evidence>
<dbReference type="InterPro" id="IPR002543">
    <property type="entry name" value="FtsK_dom"/>
</dbReference>
<evidence type="ECO:0000259" key="7">
    <source>
        <dbReference type="PROSITE" id="PS50901"/>
    </source>
</evidence>
<keyword evidence="3" id="KW-0159">Chromosome partition</keyword>
<accession>A0A2M9Q0R7</accession>
<dbReference type="InterPro" id="IPR041027">
    <property type="entry name" value="FtsK_alpha"/>
</dbReference>
<dbReference type="GO" id="GO:0007059">
    <property type="term" value="P:chromosome segregation"/>
    <property type="evidence" value="ECO:0007669"/>
    <property type="project" value="UniProtKB-KW"/>
</dbReference>
<dbReference type="PANTHER" id="PTHR22683">
    <property type="entry name" value="SPORULATION PROTEIN RELATED"/>
    <property type="match status" value="1"/>
</dbReference>
<evidence type="ECO:0000256" key="3">
    <source>
        <dbReference type="ARBA" id="ARBA00022829"/>
    </source>
</evidence>
<feature type="domain" description="FtsK" evidence="7">
    <location>
        <begin position="746"/>
        <end position="938"/>
    </location>
</feature>
<dbReference type="Pfam" id="PF01580">
    <property type="entry name" value="FtsK_SpoIIIE"/>
    <property type="match status" value="1"/>
</dbReference>
<dbReference type="Gene3D" id="3.30.980.40">
    <property type="match status" value="1"/>
</dbReference>